<dbReference type="EMBL" id="OZ075143">
    <property type="protein sequence ID" value="CAL5039690.1"/>
    <property type="molecule type" value="Genomic_DNA"/>
</dbReference>
<evidence type="ECO:0000259" key="3">
    <source>
        <dbReference type="PROSITE" id="PS50157"/>
    </source>
</evidence>
<evidence type="ECO:0000313" key="4">
    <source>
        <dbReference type="EMBL" id="CAL5039690.1"/>
    </source>
</evidence>
<keyword evidence="5" id="KW-1185">Reference proteome</keyword>
<feature type="compositionally biased region" description="Pro residues" evidence="2">
    <location>
        <begin position="39"/>
        <end position="49"/>
    </location>
</feature>
<dbReference type="PANTHER" id="PTHR47487:SF8">
    <property type="entry name" value="OS08G0270900 PROTEIN"/>
    <property type="match status" value="1"/>
</dbReference>
<dbReference type="SUPFAM" id="SSF57667">
    <property type="entry name" value="beta-beta-alpha zinc fingers"/>
    <property type="match status" value="3"/>
</dbReference>
<keyword evidence="1" id="KW-0863">Zinc-finger</keyword>
<keyword evidence="1" id="KW-0479">Metal-binding</keyword>
<dbReference type="Gene3D" id="3.30.160.60">
    <property type="entry name" value="Classic Zinc Finger"/>
    <property type="match status" value="3"/>
</dbReference>
<feature type="region of interest" description="Disordered" evidence="2">
    <location>
        <begin position="169"/>
        <end position="196"/>
    </location>
</feature>
<reference evidence="4" key="1">
    <citation type="submission" date="2024-10" db="EMBL/GenBank/DDBJ databases">
        <authorList>
            <person name="Ryan C."/>
        </authorList>
    </citation>
    <scope>NUCLEOTIDE SEQUENCE [LARGE SCALE GENOMIC DNA]</scope>
</reference>
<evidence type="ECO:0000256" key="1">
    <source>
        <dbReference type="PROSITE-ProRule" id="PRU00042"/>
    </source>
</evidence>
<dbReference type="Proteomes" id="UP001497457">
    <property type="component" value="Chromosome 33rd"/>
</dbReference>
<dbReference type="SMART" id="SM00355">
    <property type="entry name" value="ZnF_C2H2"/>
    <property type="match status" value="3"/>
</dbReference>
<feature type="region of interest" description="Disordered" evidence="2">
    <location>
        <begin position="1"/>
        <end position="51"/>
    </location>
</feature>
<dbReference type="InterPro" id="IPR003604">
    <property type="entry name" value="Matrin/U1-like-C_Znf_C2H2"/>
</dbReference>
<evidence type="ECO:0000256" key="2">
    <source>
        <dbReference type="SAM" id="MobiDB-lite"/>
    </source>
</evidence>
<dbReference type="GO" id="GO:0008270">
    <property type="term" value="F:zinc ion binding"/>
    <property type="evidence" value="ECO:0007669"/>
    <property type="project" value="UniProtKB-KW"/>
</dbReference>
<dbReference type="Pfam" id="PF12874">
    <property type="entry name" value="zf-met"/>
    <property type="match status" value="3"/>
</dbReference>
<dbReference type="PROSITE" id="PS50157">
    <property type="entry name" value="ZINC_FINGER_C2H2_2"/>
    <property type="match status" value="1"/>
</dbReference>
<feature type="compositionally biased region" description="Basic residues" evidence="2">
    <location>
        <begin position="169"/>
        <end position="186"/>
    </location>
</feature>
<dbReference type="InterPro" id="IPR036236">
    <property type="entry name" value="Znf_C2H2_sf"/>
</dbReference>
<dbReference type="PROSITE" id="PS00028">
    <property type="entry name" value="ZINC_FINGER_C2H2_1"/>
    <property type="match status" value="1"/>
</dbReference>
<dbReference type="InterPro" id="IPR013087">
    <property type="entry name" value="Znf_C2H2_type"/>
</dbReference>
<sequence>MEFRFRAGGPRPRSPSPARFSSGPSDRRFSPQAGAFHGEPPPPPPPPQPFEWEAAAWRERIIGQEVERRLIEEACLIEAEVHRQLAVARARFHGVFGPLPFVGPSGPLLPLPAPGAFFEPHGPFMPPVPPPRMSVGMQPIPNGPPPASLGDSEVFDGRVGFEQSILVKRRRPLQPPKPKPKPKPKHKVELCEVEPSKSSEILSPETKVSGVKRKADVISASTEPTELQNVISATTEPPELQNAARHWSCELCQVTTTTRADLDKHLRGRRHWNKLPLMPVGMHPIPNGPLSASFGESEGFNGRVGFEQSILVKRGRPLLPPKQKPKPKHKVELLEIEPSKSSEILSPETKVSGVKRKADVISASTEPTEVQNVISATTEPPELQNAARHRCCELCQVTATTRADLNKHLRGRRHLNKLVQCGDIQVLGDDKSDKGTGPTDVLRTIHILVNGSIHEVVQKSDLTLASTEPIEPQKAISGTTETAELQNVTSATTEPTELQSAARYWSRAICQVRKTSKGKQRKHLSGKKQLKRKLALYGVTDTASGAGPSDTPKKIHILVDGAMHEVVQQGDFVWCECCSVRCINATTMADHLRGKKHSSSKKIWKSIKAVRMKNKRKSQLLHVRER</sequence>
<dbReference type="SMART" id="SM00451">
    <property type="entry name" value="ZnF_U1"/>
    <property type="match status" value="3"/>
</dbReference>
<feature type="compositionally biased region" description="Basic and acidic residues" evidence="2">
    <location>
        <begin position="187"/>
        <end position="196"/>
    </location>
</feature>
<keyword evidence="1" id="KW-0862">Zinc</keyword>
<gene>
    <name evidence="4" type="ORF">URODEC1_LOCUS85681</name>
</gene>
<accession>A0ABC9DHW5</accession>
<organism evidence="4 5">
    <name type="scientific">Urochloa decumbens</name>
    <dbReference type="NCBI Taxonomy" id="240449"/>
    <lineage>
        <taxon>Eukaryota</taxon>
        <taxon>Viridiplantae</taxon>
        <taxon>Streptophyta</taxon>
        <taxon>Embryophyta</taxon>
        <taxon>Tracheophyta</taxon>
        <taxon>Spermatophyta</taxon>
        <taxon>Magnoliopsida</taxon>
        <taxon>Liliopsida</taxon>
        <taxon>Poales</taxon>
        <taxon>Poaceae</taxon>
        <taxon>PACMAD clade</taxon>
        <taxon>Panicoideae</taxon>
        <taxon>Panicodae</taxon>
        <taxon>Paniceae</taxon>
        <taxon>Melinidinae</taxon>
        <taxon>Urochloa</taxon>
    </lineage>
</organism>
<proteinExistence type="predicted"/>
<dbReference type="PANTHER" id="PTHR47487">
    <property type="entry name" value="OS06G0651300 PROTEIN-RELATED"/>
    <property type="match status" value="1"/>
</dbReference>
<feature type="compositionally biased region" description="Low complexity" evidence="2">
    <location>
        <begin position="1"/>
        <end position="24"/>
    </location>
</feature>
<feature type="region of interest" description="Disordered" evidence="2">
    <location>
        <begin position="477"/>
        <end position="497"/>
    </location>
</feature>
<dbReference type="AlphaFoldDB" id="A0ABC9DHW5"/>
<protein>
    <recommendedName>
        <fullName evidence="3">C2H2-type domain-containing protein</fullName>
    </recommendedName>
</protein>
<name>A0ABC9DHW5_9POAL</name>
<evidence type="ECO:0000313" key="5">
    <source>
        <dbReference type="Proteomes" id="UP001497457"/>
    </source>
</evidence>
<feature type="domain" description="C2H2-type" evidence="3">
    <location>
        <begin position="247"/>
        <end position="276"/>
    </location>
</feature>